<gene>
    <name evidence="10" type="ORF">F8388_025151</name>
</gene>
<dbReference type="InterPro" id="IPR016167">
    <property type="entry name" value="FAD-bd_PCMH_sub1"/>
</dbReference>
<comment type="cofactor">
    <cofactor evidence="1">
        <name>FAD</name>
        <dbReference type="ChEBI" id="CHEBI:57692"/>
    </cofactor>
</comment>
<dbReference type="Pfam" id="PF01565">
    <property type="entry name" value="FAD_binding_4"/>
    <property type="match status" value="1"/>
</dbReference>
<dbReference type="GO" id="GO:0071949">
    <property type="term" value="F:FAD binding"/>
    <property type="evidence" value="ECO:0007669"/>
    <property type="project" value="InterPro"/>
</dbReference>
<evidence type="ECO:0000256" key="6">
    <source>
        <dbReference type="ARBA" id="ARBA00023157"/>
    </source>
</evidence>
<dbReference type="PANTHER" id="PTHR32448">
    <property type="entry name" value="OS08G0158400 PROTEIN"/>
    <property type="match status" value="1"/>
</dbReference>
<sequence length="454" mass="50968">MASVSSLSSILLLQCLIFICAATPTSPASTPENFIQCVSKNSELSVPVTTTLFTPNNSSFNSILDSTATNLRFLKPSLPKPEFIFTPLHDSQVQAAVICLRKLGLQLRLRSGGHDFEGVSYTSESQAPFVIIDLVNLRRIEVNIEDTSAWVQAGATNGELYYESLRKADLGIGGYITGGGYGSLLRKYGLAADNVVDALIVDVNDLFLKVTTTVANGTMIGQRTIATTYEALFLGNTNGLLRIMDHSFPELGLIKKDCVEMSWIETAAFLEGRQNGTPVEYLLQSKSIFKTFFKAKSDFIKKPIPDVGLEGLWERLLEKDIQAAIIWTPYGGKMSVIPESDSPFPHRKGIIFMSQYFNTWNIGEKHPEKHINWNRKLYEYMAPYVSMSPREAYVNYRDLDIGRNKKMNNTTSFKQSRVWGEKYFKANFDRLVSVKSEVDPDNFFWHEQSVPPLK</sequence>
<feature type="domain" description="FAD-binding PCMH-type" evidence="9">
    <location>
        <begin position="77"/>
        <end position="264"/>
    </location>
</feature>
<dbReference type="Pfam" id="PF08031">
    <property type="entry name" value="BBE"/>
    <property type="match status" value="1"/>
</dbReference>
<dbReference type="SUPFAM" id="SSF56176">
    <property type="entry name" value="FAD-binding/transporter-associated domain-like"/>
    <property type="match status" value="1"/>
</dbReference>
<keyword evidence="3" id="KW-0285">Flavoprotein</keyword>
<dbReference type="InterPro" id="IPR006094">
    <property type="entry name" value="Oxid_FAD_bind_N"/>
</dbReference>
<evidence type="ECO:0000256" key="4">
    <source>
        <dbReference type="ARBA" id="ARBA00022729"/>
    </source>
</evidence>
<dbReference type="EMBL" id="JAATIP010000421">
    <property type="protein sequence ID" value="KAF4348866.1"/>
    <property type="molecule type" value="Genomic_DNA"/>
</dbReference>
<keyword evidence="6" id="KW-1015">Disulfide bond</keyword>
<keyword evidence="4 8" id="KW-0732">Signal</keyword>
<evidence type="ECO:0000256" key="7">
    <source>
        <dbReference type="ARBA" id="ARBA00023180"/>
    </source>
</evidence>
<dbReference type="AlphaFoldDB" id="A0A7J6DS89"/>
<organism evidence="10 11">
    <name type="scientific">Cannabis sativa</name>
    <name type="common">Hemp</name>
    <name type="synonym">Marijuana</name>
    <dbReference type="NCBI Taxonomy" id="3483"/>
    <lineage>
        <taxon>Eukaryota</taxon>
        <taxon>Viridiplantae</taxon>
        <taxon>Streptophyta</taxon>
        <taxon>Embryophyta</taxon>
        <taxon>Tracheophyta</taxon>
        <taxon>Spermatophyta</taxon>
        <taxon>Magnoliopsida</taxon>
        <taxon>eudicotyledons</taxon>
        <taxon>Gunneridae</taxon>
        <taxon>Pentapetalae</taxon>
        <taxon>rosids</taxon>
        <taxon>fabids</taxon>
        <taxon>Rosales</taxon>
        <taxon>Cannabaceae</taxon>
        <taxon>Cannabis</taxon>
    </lineage>
</organism>
<evidence type="ECO:0000256" key="1">
    <source>
        <dbReference type="ARBA" id="ARBA00001974"/>
    </source>
</evidence>
<dbReference type="Gene3D" id="3.40.462.20">
    <property type="match status" value="1"/>
</dbReference>
<evidence type="ECO:0000256" key="5">
    <source>
        <dbReference type="ARBA" id="ARBA00022827"/>
    </source>
</evidence>
<dbReference type="InterPro" id="IPR016166">
    <property type="entry name" value="FAD-bd_PCMH"/>
</dbReference>
<protein>
    <recommendedName>
        <fullName evidence="9">FAD-binding PCMH-type domain-containing protein</fullName>
    </recommendedName>
</protein>
<proteinExistence type="inferred from homology"/>
<evidence type="ECO:0000256" key="3">
    <source>
        <dbReference type="ARBA" id="ARBA00022630"/>
    </source>
</evidence>
<evidence type="ECO:0000259" key="9">
    <source>
        <dbReference type="PROSITE" id="PS51387"/>
    </source>
</evidence>
<accession>A0A7J6DS89</accession>
<dbReference type="Proteomes" id="UP000525078">
    <property type="component" value="Unassembled WGS sequence"/>
</dbReference>
<dbReference type="FunFam" id="3.30.43.10:FF:000004">
    <property type="entry name" value="Berberine bridge enzyme-like 15"/>
    <property type="match status" value="1"/>
</dbReference>
<feature type="signal peptide" evidence="8">
    <location>
        <begin position="1"/>
        <end position="22"/>
    </location>
</feature>
<reference evidence="10 11" key="1">
    <citation type="journal article" date="2020" name="bioRxiv">
        <title>Sequence and annotation of 42 cannabis genomes reveals extensive copy number variation in cannabinoid synthesis and pathogen resistance genes.</title>
        <authorList>
            <person name="Mckernan K.J."/>
            <person name="Helbert Y."/>
            <person name="Kane L.T."/>
            <person name="Ebling H."/>
            <person name="Zhang L."/>
            <person name="Liu B."/>
            <person name="Eaton Z."/>
            <person name="Mclaughlin S."/>
            <person name="Kingan S."/>
            <person name="Baybayan P."/>
            <person name="Concepcion G."/>
            <person name="Jordan M."/>
            <person name="Riva A."/>
            <person name="Barbazuk W."/>
            <person name="Harkins T."/>
        </authorList>
    </citation>
    <scope>NUCLEOTIDE SEQUENCE [LARGE SCALE GENOMIC DNA]</scope>
    <source>
        <strain evidence="11">cv. Jamaican Lion 4</strain>
        <tissue evidence="10">Leaf</tissue>
    </source>
</reference>
<keyword evidence="5" id="KW-0274">FAD</keyword>
<name>A0A7J6DS89_CANSA</name>
<evidence type="ECO:0000256" key="8">
    <source>
        <dbReference type="SAM" id="SignalP"/>
    </source>
</evidence>
<dbReference type="PROSITE" id="PS51387">
    <property type="entry name" value="FAD_PCMH"/>
    <property type="match status" value="1"/>
</dbReference>
<comment type="caution">
    <text evidence="10">The sequence shown here is derived from an EMBL/GenBank/DDBJ whole genome shotgun (WGS) entry which is preliminary data.</text>
</comment>
<comment type="similarity">
    <text evidence="2">Belongs to the oxygen-dependent FAD-linked oxidoreductase family.</text>
</comment>
<keyword evidence="7" id="KW-0325">Glycoprotein</keyword>
<dbReference type="InterPro" id="IPR036318">
    <property type="entry name" value="FAD-bd_PCMH-like_sf"/>
</dbReference>
<dbReference type="GO" id="GO:0016491">
    <property type="term" value="F:oxidoreductase activity"/>
    <property type="evidence" value="ECO:0007669"/>
    <property type="project" value="InterPro"/>
</dbReference>
<evidence type="ECO:0000313" key="10">
    <source>
        <dbReference type="EMBL" id="KAF4348866.1"/>
    </source>
</evidence>
<dbReference type="InterPro" id="IPR012951">
    <property type="entry name" value="BBE"/>
</dbReference>
<feature type="chain" id="PRO_5029460916" description="FAD-binding PCMH-type domain-containing protein" evidence="8">
    <location>
        <begin position="23"/>
        <end position="454"/>
    </location>
</feature>
<dbReference type="Gene3D" id="3.30.43.10">
    <property type="entry name" value="Uridine Diphospho-n-acetylenolpyruvylglucosamine Reductase, domain 2"/>
    <property type="match status" value="1"/>
</dbReference>
<evidence type="ECO:0000313" key="11">
    <source>
        <dbReference type="Proteomes" id="UP000525078"/>
    </source>
</evidence>
<evidence type="ECO:0000256" key="2">
    <source>
        <dbReference type="ARBA" id="ARBA00005466"/>
    </source>
</evidence>
<dbReference type="GO" id="GO:1901696">
    <property type="term" value="P:cannabinoid biosynthetic process"/>
    <property type="evidence" value="ECO:0007669"/>
    <property type="project" value="UniProtKB-ARBA"/>
</dbReference>